<dbReference type="InterPro" id="IPR018642">
    <property type="entry name" value="DUF2066"/>
</dbReference>
<dbReference type="AlphaFoldDB" id="A0A838YHG1"/>
<dbReference type="EMBL" id="JACETM010000006">
    <property type="protein sequence ID" value="MBA4723814.1"/>
    <property type="molecule type" value="Genomic_DNA"/>
</dbReference>
<proteinExistence type="predicted"/>
<organism evidence="1 2">
    <name type="scientific">SAR86 cluster bacterium</name>
    <dbReference type="NCBI Taxonomy" id="2030880"/>
    <lineage>
        <taxon>Bacteria</taxon>
        <taxon>Pseudomonadati</taxon>
        <taxon>Pseudomonadota</taxon>
        <taxon>Gammaproteobacteria</taxon>
        <taxon>SAR86 cluster</taxon>
    </lineage>
</organism>
<dbReference type="Pfam" id="PF09839">
    <property type="entry name" value="DUF2066"/>
    <property type="match status" value="1"/>
</dbReference>
<name>A0A838YHG1_9GAMM</name>
<reference evidence="1 2" key="1">
    <citation type="submission" date="2020-06" db="EMBL/GenBank/DDBJ databases">
        <title>Dysbiosis in marine aquaculture revealed through microbiome analysis: reverse ecology for environmental sustainability.</title>
        <authorList>
            <person name="Haro-Moreno J.M."/>
            <person name="Coutinho F.H."/>
            <person name="Zaragoza-Solas A."/>
            <person name="Picazo A."/>
            <person name="Almagro-Moreno S."/>
            <person name="Lopez-Perez M."/>
        </authorList>
    </citation>
    <scope>NUCLEOTIDE SEQUENCE [LARGE SCALE GENOMIC DNA]</scope>
    <source>
        <strain evidence="1">MCMED-G42</strain>
    </source>
</reference>
<protein>
    <submittedName>
        <fullName evidence="1">DUF2066 domain-containing protein</fullName>
    </submittedName>
</protein>
<evidence type="ECO:0000313" key="1">
    <source>
        <dbReference type="EMBL" id="MBA4723814.1"/>
    </source>
</evidence>
<sequence>MIIFSNTAFGKEFKTLFEINHKIESGVSVDKSLNQSFDKMVYRLSGSSNPSYIWRIINSGTVRKDYIVSYSVNQIDGDSFLRTQFNQKLLEDKFRQLKIPLIGKSRPIFIVIAKIDNGIDEPYFLNDDVTNVFDKSFKELLNTISEDRGVFIEIPILDLIDTQNIKDFNYLLNPNDYLKSKYSYEDIVNVEITKIDTENWSVTGDIEKFIKSNNFQNEFIESFQKILDDKVSKYLNGLQIEFSEKNTLALNIANIESVEDYENVINGLKSIIGIEKIKINAFTNNTLISDVYFFGNNERFINVIDDKSDYKLTNISDNKKDIFIEYKK</sequence>
<evidence type="ECO:0000313" key="2">
    <source>
        <dbReference type="Proteomes" id="UP000585327"/>
    </source>
</evidence>
<dbReference type="Proteomes" id="UP000585327">
    <property type="component" value="Unassembled WGS sequence"/>
</dbReference>
<comment type="caution">
    <text evidence="1">The sequence shown here is derived from an EMBL/GenBank/DDBJ whole genome shotgun (WGS) entry which is preliminary data.</text>
</comment>
<accession>A0A838YHG1</accession>
<gene>
    <name evidence="1" type="ORF">H2021_01215</name>
</gene>